<dbReference type="Proteomes" id="UP000743899">
    <property type="component" value="Unassembled WGS sequence"/>
</dbReference>
<organism evidence="4 5">
    <name type="scientific">Pallidibacillus pasinlerensis</name>
    <dbReference type="NCBI Taxonomy" id="2703818"/>
    <lineage>
        <taxon>Bacteria</taxon>
        <taxon>Bacillati</taxon>
        <taxon>Bacillota</taxon>
        <taxon>Bacilli</taxon>
        <taxon>Bacillales</taxon>
        <taxon>Bacillaceae</taxon>
        <taxon>Pallidibacillus</taxon>
    </lineage>
</organism>
<evidence type="ECO:0000313" key="5">
    <source>
        <dbReference type="Proteomes" id="UP000743899"/>
    </source>
</evidence>
<feature type="coiled-coil region" evidence="1">
    <location>
        <begin position="38"/>
        <end position="72"/>
    </location>
</feature>
<evidence type="ECO:0000256" key="1">
    <source>
        <dbReference type="SAM" id="Coils"/>
    </source>
</evidence>
<dbReference type="EMBL" id="JAACYS010000011">
    <property type="protein sequence ID" value="NCU16936.1"/>
    <property type="molecule type" value="Genomic_DNA"/>
</dbReference>
<accession>A0ABX0A0J5</accession>
<keyword evidence="5" id="KW-1185">Reference proteome</keyword>
<gene>
    <name evidence="4" type="primary">pilO</name>
    <name evidence="4" type="ORF">GW534_04010</name>
</gene>
<sequence length="241" mass="27632">MNDFIQERKSLVTLFMVILFLLLGLVYFYLVKPLKDESNAAKANVNQLETDVQILEAEIAKSQNEKSQFDENHFFHERKMPLDRSIDELILSLQEIEMVSESRIEDITFNNYDSSLTEADQVIENEVEETDESAETDEEGTAEDIDTTEPPISDVVEELPDNIKLITVNLSVVSPNFKQFEAFLQEVEKLERITRVDTLSFSQPGEKELLNLEGEEADTTVNVEVQLTTFYYNENGTSIEE</sequence>
<dbReference type="Gene3D" id="3.30.70.60">
    <property type="match status" value="1"/>
</dbReference>
<evidence type="ECO:0000256" key="3">
    <source>
        <dbReference type="SAM" id="Phobius"/>
    </source>
</evidence>
<comment type="caution">
    <text evidence="4">The sequence shown here is derived from an EMBL/GenBank/DDBJ whole genome shotgun (WGS) entry which is preliminary data.</text>
</comment>
<feature type="region of interest" description="Disordered" evidence="2">
    <location>
        <begin position="127"/>
        <end position="148"/>
    </location>
</feature>
<keyword evidence="3" id="KW-0812">Transmembrane</keyword>
<dbReference type="Pfam" id="PF04350">
    <property type="entry name" value="PilO"/>
    <property type="match status" value="1"/>
</dbReference>
<reference evidence="4 5" key="1">
    <citation type="submission" date="2020-01" db="EMBL/GenBank/DDBJ databases">
        <title>A novel Bacillus sp. from Pasinler.</title>
        <authorList>
            <person name="Adiguzel A."/>
            <person name="Ay H."/>
            <person name="Baltaci M.O."/>
        </authorList>
    </citation>
    <scope>NUCLEOTIDE SEQUENCE [LARGE SCALE GENOMIC DNA]</scope>
    <source>
        <strain evidence="4 5">P1</strain>
    </source>
</reference>
<evidence type="ECO:0000256" key="2">
    <source>
        <dbReference type="SAM" id="MobiDB-lite"/>
    </source>
</evidence>
<name>A0ABX0A0J5_9BACI</name>
<evidence type="ECO:0000313" key="4">
    <source>
        <dbReference type="EMBL" id="NCU16936.1"/>
    </source>
</evidence>
<keyword evidence="1" id="KW-0175">Coiled coil</keyword>
<keyword evidence="3" id="KW-0472">Membrane</keyword>
<dbReference type="RefSeq" id="WP_161919773.1">
    <property type="nucleotide sequence ID" value="NZ_JAACYS010000011.1"/>
</dbReference>
<feature type="compositionally biased region" description="Acidic residues" evidence="2">
    <location>
        <begin position="127"/>
        <end position="147"/>
    </location>
</feature>
<feature type="transmembrane region" description="Helical" evidence="3">
    <location>
        <begin position="12"/>
        <end position="30"/>
    </location>
</feature>
<dbReference type="InterPro" id="IPR007445">
    <property type="entry name" value="PilO"/>
</dbReference>
<dbReference type="InterPro" id="IPR014717">
    <property type="entry name" value="Transl_elong_EF1B/ribsomal_bS6"/>
</dbReference>
<protein>
    <submittedName>
        <fullName evidence="4">Type 4a pilus biogenesis protein PilO</fullName>
    </submittedName>
</protein>
<proteinExistence type="predicted"/>
<keyword evidence="3" id="KW-1133">Transmembrane helix</keyword>